<proteinExistence type="inferred from homology"/>
<dbReference type="InterPro" id="IPR000917">
    <property type="entry name" value="Sulfatase_N"/>
</dbReference>
<evidence type="ECO:0000256" key="6">
    <source>
        <dbReference type="ARBA" id="ARBA00022837"/>
    </source>
</evidence>
<evidence type="ECO:0000256" key="3">
    <source>
        <dbReference type="ARBA" id="ARBA00022723"/>
    </source>
</evidence>
<dbReference type="PANTHER" id="PTHR45953:SF1">
    <property type="entry name" value="IDURONATE 2-SULFATASE"/>
    <property type="match status" value="1"/>
</dbReference>
<keyword evidence="4" id="KW-0732">Signal</keyword>
<evidence type="ECO:0000256" key="7">
    <source>
        <dbReference type="SAM" id="MobiDB-lite"/>
    </source>
</evidence>
<evidence type="ECO:0000256" key="1">
    <source>
        <dbReference type="ARBA" id="ARBA00001913"/>
    </source>
</evidence>
<dbReference type="GO" id="GO:0046872">
    <property type="term" value="F:metal ion binding"/>
    <property type="evidence" value="ECO:0007669"/>
    <property type="project" value="UniProtKB-KW"/>
</dbReference>
<dbReference type="eggNOG" id="COG3119">
    <property type="taxonomic scope" value="Bacteria"/>
</dbReference>
<feature type="compositionally biased region" description="Basic and acidic residues" evidence="7">
    <location>
        <begin position="461"/>
        <end position="472"/>
    </location>
</feature>
<dbReference type="OrthoDB" id="236884at2"/>
<dbReference type="GO" id="GO:0005737">
    <property type="term" value="C:cytoplasm"/>
    <property type="evidence" value="ECO:0007669"/>
    <property type="project" value="TreeGrafter"/>
</dbReference>
<comment type="similarity">
    <text evidence="2">Belongs to the sulfatase family.</text>
</comment>
<evidence type="ECO:0000256" key="5">
    <source>
        <dbReference type="ARBA" id="ARBA00022801"/>
    </source>
</evidence>
<dbReference type="PANTHER" id="PTHR45953">
    <property type="entry name" value="IDURONATE 2-SULFATASE"/>
    <property type="match status" value="1"/>
</dbReference>
<keyword evidence="10" id="KW-1185">Reference proteome</keyword>
<protein>
    <submittedName>
        <fullName evidence="9">Iduronate-sulfatase and sulfatase 1</fullName>
    </submittedName>
</protein>
<dbReference type="InterPro" id="IPR017850">
    <property type="entry name" value="Alkaline_phosphatase_core_sf"/>
</dbReference>
<comment type="cofactor">
    <cofactor evidence="1">
        <name>Ca(2+)</name>
        <dbReference type="ChEBI" id="CHEBI:29108"/>
    </cofactor>
</comment>
<accession>A6DJ23</accession>
<keyword evidence="5" id="KW-0378">Hydrolase</keyword>
<dbReference type="GO" id="GO:0004423">
    <property type="term" value="F:iduronate-2-sulfatase activity"/>
    <property type="evidence" value="ECO:0007669"/>
    <property type="project" value="InterPro"/>
</dbReference>
<dbReference type="AlphaFoldDB" id="A6DJ23"/>
<dbReference type="Proteomes" id="UP000004947">
    <property type="component" value="Unassembled WGS sequence"/>
</dbReference>
<keyword evidence="3" id="KW-0479">Metal-binding</keyword>
<dbReference type="RefSeq" id="WP_007277899.1">
    <property type="nucleotide sequence ID" value="NZ_ABCK01000005.1"/>
</dbReference>
<feature type="region of interest" description="Disordered" evidence="7">
    <location>
        <begin position="455"/>
        <end position="481"/>
    </location>
</feature>
<gene>
    <name evidence="9" type="ORF">LNTAR_11101</name>
</gene>
<feature type="domain" description="Sulfatase N-terminal" evidence="8">
    <location>
        <begin position="26"/>
        <end position="372"/>
    </location>
</feature>
<evidence type="ECO:0000313" key="9">
    <source>
        <dbReference type="EMBL" id="EDM28459.1"/>
    </source>
</evidence>
<dbReference type="CDD" id="cd16030">
    <property type="entry name" value="iduronate-2-sulfatase"/>
    <property type="match status" value="1"/>
</dbReference>
<reference evidence="9 10" key="1">
    <citation type="journal article" date="2010" name="J. Bacteriol.">
        <title>Genome sequence of Lentisphaera araneosa HTCC2155T, the type species of the order Lentisphaerales in the phylum Lentisphaerae.</title>
        <authorList>
            <person name="Thrash J.C."/>
            <person name="Cho J.C."/>
            <person name="Vergin K.L."/>
            <person name="Morris R.M."/>
            <person name="Giovannoni S.J."/>
        </authorList>
    </citation>
    <scope>NUCLEOTIDE SEQUENCE [LARGE SCALE GENOMIC DNA]</scope>
    <source>
        <strain evidence="9 10">HTCC2155</strain>
    </source>
</reference>
<keyword evidence="6" id="KW-0106">Calcium</keyword>
<dbReference type="SUPFAM" id="SSF53649">
    <property type="entry name" value="Alkaline phosphatase-like"/>
    <property type="match status" value="1"/>
</dbReference>
<dbReference type="Pfam" id="PF00884">
    <property type="entry name" value="Sulfatase"/>
    <property type="match status" value="1"/>
</dbReference>
<evidence type="ECO:0000313" key="10">
    <source>
        <dbReference type="Proteomes" id="UP000004947"/>
    </source>
</evidence>
<evidence type="ECO:0000256" key="4">
    <source>
        <dbReference type="ARBA" id="ARBA00022729"/>
    </source>
</evidence>
<dbReference type="STRING" id="313628.LNTAR_11101"/>
<dbReference type="Gene3D" id="3.40.720.10">
    <property type="entry name" value="Alkaline Phosphatase, subunit A"/>
    <property type="match status" value="1"/>
</dbReference>
<evidence type="ECO:0000259" key="8">
    <source>
        <dbReference type="Pfam" id="PF00884"/>
    </source>
</evidence>
<dbReference type="InterPro" id="IPR035874">
    <property type="entry name" value="IDS"/>
</dbReference>
<sequence>MSFLKRFLVGVCLILTTGLCAKENMNVLFIAIDDLNDWIGPMGGNPQVKTPHLDKFANFSIVMNKAYCPATVCGPSRSSLLTGRHCHNTGVYGNSNNLKKASKTKDLETLPEYFGNRGYHTLTTGKIFHKHMTSEGMDEGHWAFHEVGKTKGSAGGMLWKKQATHPDHKYGGSPIQWGATKAPLEKTKDYMNAKWAAEQFERDFDGKPFFMALGISRPHLPFFVPQKYFDMYPLDKVKPAPVKLDDYDDIVDSNGKAFFKGPDATWLAVDKSNAHTELNRAYMASVTYADDCLGVVFDALAKSQYADNTIVMLWGDHGWYLGEKLKYRKTGLWEEAARVPFMVRVPGVNEGVKSDGVINLIDMYPTLIDLCGLPENSNNDGRSFAKLIANPKMTWNTPTLSTMGHMNHALTDGRYRYISYKKGVQELYDHNSDPMEYNNLANNPEYAEIIAKFKKQLPKNNEPESPRNTMEKKKNKASKKI</sequence>
<organism evidence="9 10">
    <name type="scientific">Lentisphaera araneosa HTCC2155</name>
    <dbReference type="NCBI Taxonomy" id="313628"/>
    <lineage>
        <taxon>Bacteria</taxon>
        <taxon>Pseudomonadati</taxon>
        <taxon>Lentisphaerota</taxon>
        <taxon>Lentisphaeria</taxon>
        <taxon>Lentisphaerales</taxon>
        <taxon>Lentisphaeraceae</taxon>
        <taxon>Lentisphaera</taxon>
    </lineage>
</organism>
<comment type="caution">
    <text evidence="9">The sequence shown here is derived from an EMBL/GenBank/DDBJ whole genome shotgun (WGS) entry which is preliminary data.</text>
</comment>
<name>A6DJ23_9BACT</name>
<dbReference type="EMBL" id="ABCK01000005">
    <property type="protein sequence ID" value="EDM28459.1"/>
    <property type="molecule type" value="Genomic_DNA"/>
</dbReference>
<evidence type="ECO:0000256" key="2">
    <source>
        <dbReference type="ARBA" id="ARBA00008779"/>
    </source>
</evidence>